<dbReference type="SUPFAM" id="SSF88659">
    <property type="entry name" value="Sigma3 and sigma4 domains of RNA polymerase sigma factors"/>
    <property type="match status" value="1"/>
</dbReference>
<evidence type="ECO:0000256" key="4">
    <source>
        <dbReference type="ARBA" id="ARBA00023163"/>
    </source>
</evidence>
<keyword evidence="3" id="KW-0238">DNA-binding</keyword>
<dbReference type="GO" id="GO:0006352">
    <property type="term" value="P:DNA-templated transcription initiation"/>
    <property type="evidence" value="ECO:0007669"/>
    <property type="project" value="InterPro"/>
</dbReference>
<evidence type="ECO:0000313" key="6">
    <source>
        <dbReference type="EMBL" id="MPM28694.1"/>
    </source>
</evidence>
<dbReference type="AlphaFoldDB" id="A0A644YRH7"/>
<reference evidence="6" key="1">
    <citation type="submission" date="2019-08" db="EMBL/GenBank/DDBJ databases">
        <authorList>
            <person name="Kucharzyk K."/>
            <person name="Murdoch R.W."/>
            <person name="Higgins S."/>
            <person name="Loffler F."/>
        </authorList>
    </citation>
    <scope>NUCLEOTIDE SEQUENCE</scope>
</reference>
<dbReference type="InterPro" id="IPR007630">
    <property type="entry name" value="RNA_pol_sigma70_r4"/>
</dbReference>
<proteinExistence type="predicted"/>
<dbReference type="SUPFAM" id="SSF88946">
    <property type="entry name" value="Sigma2 domain of RNA polymerase sigma factors"/>
    <property type="match status" value="1"/>
</dbReference>
<dbReference type="NCBIfam" id="TIGR02937">
    <property type="entry name" value="sigma70-ECF"/>
    <property type="match status" value="1"/>
</dbReference>
<gene>
    <name evidence="6" type="primary">uviA</name>
    <name evidence="6" type="ORF">SDC9_75221</name>
</gene>
<evidence type="ECO:0000256" key="2">
    <source>
        <dbReference type="ARBA" id="ARBA00023082"/>
    </source>
</evidence>
<dbReference type="Gene3D" id="1.10.1740.10">
    <property type="match status" value="1"/>
</dbReference>
<name>A0A644YRH7_9ZZZZ</name>
<dbReference type="InterPro" id="IPR000943">
    <property type="entry name" value="RNA_pol_sigma70"/>
</dbReference>
<dbReference type="InterPro" id="IPR014284">
    <property type="entry name" value="RNA_pol_sigma-70_dom"/>
</dbReference>
<dbReference type="PRINTS" id="PR00046">
    <property type="entry name" value="SIGMA70FCT"/>
</dbReference>
<dbReference type="GO" id="GO:0016987">
    <property type="term" value="F:sigma factor activity"/>
    <property type="evidence" value="ECO:0007669"/>
    <property type="project" value="UniProtKB-KW"/>
</dbReference>
<dbReference type="InterPro" id="IPR013324">
    <property type="entry name" value="RNA_pol_sigma_r3/r4-like"/>
</dbReference>
<dbReference type="Pfam" id="PF04545">
    <property type="entry name" value="Sigma70_r4"/>
    <property type="match status" value="1"/>
</dbReference>
<evidence type="ECO:0000259" key="5">
    <source>
        <dbReference type="Pfam" id="PF04545"/>
    </source>
</evidence>
<dbReference type="EMBL" id="VSSQ01005323">
    <property type="protein sequence ID" value="MPM28694.1"/>
    <property type="molecule type" value="Genomic_DNA"/>
</dbReference>
<keyword evidence="2" id="KW-0731">Sigma factor</keyword>
<accession>A0A644YRH7</accession>
<dbReference type="Gene3D" id="1.10.10.10">
    <property type="entry name" value="Winged helix-like DNA-binding domain superfamily/Winged helix DNA-binding domain"/>
    <property type="match status" value="1"/>
</dbReference>
<protein>
    <submittedName>
        <fullName evidence="6">Bacteriocin UviA</fullName>
    </submittedName>
</protein>
<evidence type="ECO:0000256" key="3">
    <source>
        <dbReference type="ARBA" id="ARBA00023125"/>
    </source>
</evidence>
<sequence length="178" mass="20174">MIVDLIVLSQAGSSEATLELIHKFDPLLKKYAYKLYYEDAYNDLVADFIELLKNIRTDTISSCEGSLVSYIAKAVRNSYIKRSIAHSRQRNFIPYSAFDESELYRLEAESATVDETTTLDLCEIGSVLTEAELSVIKMLYFSGYTVNEVALSHGISRQAVNQMKKRALLKLRKWLGQA</sequence>
<feature type="domain" description="RNA polymerase sigma-70 region 4" evidence="5">
    <location>
        <begin position="127"/>
        <end position="173"/>
    </location>
</feature>
<comment type="caution">
    <text evidence="6">The sequence shown here is derived from an EMBL/GenBank/DDBJ whole genome shotgun (WGS) entry which is preliminary data.</text>
</comment>
<dbReference type="InterPro" id="IPR013325">
    <property type="entry name" value="RNA_pol_sigma_r2"/>
</dbReference>
<keyword evidence="4" id="KW-0804">Transcription</keyword>
<keyword evidence="1" id="KW-0805">Transcription regulation</keyword>
<evidence type="ECO:0000256" key="1">
    <source>
        <dbReference type="ARBA" id="ARBA00023015"/>
    </source>
</evidence>
<dbReference type="InterPro" id="IPR036388">
    <property type="entry name" value="WH-like_DNA-bd_sf"/>
</dbReference>
<dbReference type="GO" id="GO:0003677">
    <property type="term" value="F:DNA binding"/>
    <property type="evidence" value="ECO:0007669"/>
    <property type="project" value="UniProtKB-KW"/>
</dbReference>
<organism evidence="6">
    <name type="scientific">bioreactor metagenome</name>
    <dbReference type="NCBI Taxonomy" id="1076179"/>
    <lineage>
        <taxon>unclassified sequences</taxon>
        <taxon>metagenomes</taxon>
        <taxon>ecological metagenomes</taxon>
    </lineage>
</organism>